<comment type="caution">
    <text evidence="1">The sequence shown here is derived from an EMBL/GenBank/DDBJ whole genome shotgun (WGS) entry which is preliminary data.</text>
</comment>
<organism evidence="1 2">
    <name type="scientific">Neptuniibacter caesariensis</name>
    <dbReference type="NCBI Taxonomy" id="207954"/>
    <lineage>
        <taxon>Bacteria</taxon>
        <taxon>Pseudomonadati</taxon>
        <taxon>Pseudomonadota</taxon>
        <taxon>Gammaproteobacteria</taxon>
        <taxon>Oceanospirillales</taxon>
        <taxon>Oceanospirillaceae</taxon>
        <taxon>Neptuniibacter</taxon>
    </lineage>
</organism>
<evidence type="ECO:0000313" key="1">
    <source>
        <dbReference type="EMBL" id="PIE20554.1"/>
    </source>
</evidence>
<sequence length="62" mass="6575">MAGYGIKRPAVAEGVKAYIFGNTDNDSIQDADQNDRLYGGSGSALSLIKPPIPYAEVFNKVA</sequence>
<name>A0A2G6JAU7_NEPCE</name>
<proteinExistence type="predicted"/>
<reference evidence="1 2" key="1">
    <citation type="submission" date="2017-10" db="EMBL/GenBank/DDBJ databases">
        <title>Novel microbial diversity and functional potential in the marine mammal oral microbiome.</title>
        <authorList>
            <person name="Dudek N.K."/>
            <person name="Sun C.L."/>
            <person name="Burstein D."/>
            <person name="Kantor R.S."/>
            <person name="Aliaga Goltsman D.S."/>
            <person name="Bik E.M."/>
            <person name="Thomas B.C."/>
            <person name="Banfield J.F."/>
            <person name="Relman D.A."/>
        </authorList>
    </citation>
    <scope>NUCLEOTIDE SEQUENCE [LARGE SCALE GENOMIC DNA]</scope>
    <source>
        <strain evidence="1">DOLJORAL78_49_30</strain>
    </source>
</reference>
<dbReference type="AlphaFoldDB" id="A0A2G6JAU7"/>
<gene>
    <name evidence="1" type="ORF">CSA61_01305</name>
</gene>
<dbReference type="Proteomes" id="UP000242733">
    <property type="component" value="Unassembled WGS sequence"/>
</dbReference>
<protein>
    <submittedName>
        <fullName evidence="1">Uncharacterized protein</fullName>
    </submittedName>
</protein>
<evidence type="ECO:0000313" key="2">
    <source>
        <dbReference type="Proteomes" id="UP000242733"/>
    </source>
</evidence>
<dbReference type="EMBL" id="PDSG01000005">
    <property type="protein sequence ID" value="PIE20554.1"/>
    <property type="molecule type" value="Genomic_DNA"/>
</dbReference>
<accession>A0A2G6JAU7</accession>